<protein>
    <submittedName>
        <fullName evidence="1">Uncharacterized protein</fullName>
    </submittedName>
</protein>
<reference evidence="1 2" key="1">
    <citation type="journal article" date="2022" name="Genome Biol. Evol.">
        <title>The Spruce Budworm Genome: Reconstructing the Evolutionary History of Antifreeze Proteins.</title>
        <authorList>
            <person name="Beliveau C."/>
            <person name="Gagne P."/>
            <person name="Picq S."/>
            <person name="Vernygora O."/>
            <person name="Keeling C.I."/>
            <person name="Pinkney K."/>
            <person name="Doucet D."/>
            <person name="Wen F."/>
            <person name="Johnston J.S."/>
            <person name="Maaroufi H."/>
            <person name="Boyle B."/>
            <person name="Laroche J."/>
            <person name="Dewar K."/>
            <person name="Juretic N."/>
            <person name="Blackburn G."/>
            <person name="Nisole A."/>
            <person name="Brunet B."/>
            <person name="Brandao M."/>
            <person name="Lumley L."/>
            <person name="Duan J."/>
            <person name="Quan G."/>
            <person name="Lucarotti C.J."/>
            <person name="Roe A.D."/>
            <person name="Sperling F.A.H."/>
            <person name="Levesque R.C."/>
            <person name="Cusson M."/>
        </authorList>
    </citation>
    <scope>NUCLEOTIDE SEQUENCE [LARGE SCALE GENOMIC DNA]</scope>
    <source>
        <strain evidence="1">Glfc:IPQL:Cfum</strain>
    </source>
</reference>
<comment type="caution">
    <text evidence="1">The sequence shown here is derived from an EMBL/GenBank/DDBJ whole genome shotgun (WGS) entry which is preliminary data.</text>
</comment>
<evidence type="ECO:0000313" key="1">
    <source>
        <dbReference type="EMBL" id="KAI8442002.1"/>
    </source>
</evidence>
<keyword evidence="2" id="KW-1185">Reference proteome</keyword>
<proteinExistence type="predicted"/>
<name>A0ACC0L0I1_CHOFU</name>
<sequence>MRSDSTIKARSDSHVGHFLMNYMRKDPDEICQIDASTGEKETRRSVLSRSIRLAQSFRKMGLQPGDVLVLGGRNHLDVHIPFYAALLNAEIKQLFKITEPKIAFCQHEMYEDYRRAAADLGLKTKIVTFDNGGNSMTDFMKTYKDTENEDQFKITEFDVTKVYCWLLSTSGSTGFPKVVALSHTNVLQNMSFFRHENVNGKGERRCAMNLSSIQWISACYNVLLMPINHIKLQTSAPATTEHVIDLINKYKPITTFTTANLLSPILHHEKHCDLTCFDVIMMAGSKIHLEFLNNLRQRVRKDTLLIQGYGQTESGGVVLEPSPNGPLGNLGEPKPEYDVKLVDPDTGITITEPNVKGELWVKGPTMECYYNNPKATAEAYSEDGYLKTGDLLYRDENNYYFFVDRLKMLLKYRNYQVIPPEIEHVIMTHKGVEDVCVTGVPHPDDGERVVACVVRKPGATVTAQEIKDLVASQLSVYKHLHGGVAFFDLLPITSTAKIDRNKVKEFVRTAKIE</sequence>
<gene>
    <name evidence="1" type="ORF">MSG28_005657</name>
</gene>
<organism evidence="1 2">
    <name type="scientific">Choristoneura fumiferana</name>
    <name type="common">Spruce budworm moth</name>
    <name type="synonym">Archips fumiferana</name>
    <dbReference type="NCBI Taxonomy" id="7141"/>
    <lineage>
        <taxon>Eukaryota</taxon>
        <taxon>Metazoa</taxon>
        <taxon>Ecdysozoa</taxon>
        <taxon>Arthropoda</taxon>
        <taxon>Hexapoda</taxon>
        <taxon>Insecta</taxon>
        <taxon>Pterygota</taxon>
        <taxon>Neoptera</taxon>
        <taxon>Endopterygota</taxon>
        <taxon>Lepidoptera</taxon>
        <taxon>Glossata</taxon>
        <taxon>Ditrysia</taxon>
        <taxon>Tortricoidea</taxon>
        <taxon>Tortricidae</taxon>
        <taxon>Tortricinae</taxon>
        <taxon>Choristoneura</taxon>
    </lineage>
</organism>
<evidence type="ECO:0000313" key="2">
    <source>
        <dbReference type="Proteomes" id="UP001064048"/>
    </source>
</evidence>
<accession>A0ACC0L0I1</accession>
<dbReference type="EMBL" id="CM046109">
    <property type="protein sequence ID" value="KAI8442002.1"/>
    <property type="molecule type" value="Genomic_DNA"/>
</dbReference>
<dbReference type="Proteomes" id="UP001064048">
    <property type="component" value="Chromosome 9"/>
</dbReference>